<feature type="transmembrane region" description="Helical" evidence="1">
    <location>
        <begin position="115"/>
        <end position="139"/>
    </location>
</feature>
<dbReference type="AlphaFoldDB" id="A0A0C1F4Q9"/>
<evidence type="ECO:0000256" key="1">
    <source>
        <dbReference type="SAM" id="Phobius"/>
    </source>
</evidence>
<dbReference type="RefSeq" id="WP_039354063.1">
    <property type="nucleotide sequence ID" value="NZ_FOLA01000013.1"/>
</dbReference>
<comment type="caution">
    <text evidence="2">The sequence shown here is derived from an EMBL/GenBank/DDBJ whole genome shotgun (WGS) entry which is preliminary data.</text>
</comment>
<feature type="transmembrane region" description="Helical" evidence="1">
    <location>
        <begin position="7"/>
        <end position="28"/>
    </location>
</feature>
<reference evidence="2 3" key="1">
    <citation type="submission" date="2014-10" db="EMBL/GenBank/DDBJ databases">
        <title>Kaistella jeonii genome.</title>
        <authorList>
            <person name="Clayton J.T."/>
            <person name="Newman J.D."/>
        </authorList>
    </citation>
    <scope>NUCLEOTIDE SEQUENCE [LARGE SCALE GENOMIC DNA]</scope>
    <source>
        <strain evidence="2 3">DSM 17048</strain>
    </source>
</reference>
<keyword evidence="3" id="KW-1185">Reference proteome</keyword>
<organism evidence="2 3">
    <name type="scientific">Kaistella jeonii</name>
    <dbReference type="NCBI Taxonomy" id="266749"/>
    <lineage>
        <taxon>Bacteria</taxon>
        <taxon>Pseudomonadati</taxon>
        <taxon>Bacteroidota</taxon>
        <taxon>Flavobacteriia</taxon>
        <taxon>Flavobacteriales</taxon>
        <taxon>Weeksellaceae</taxon>
        <taxon>Chryseobacterium group</taxon>
        <taxon>Kaistella</taxon>
    </lineage>
</organism>
<keyword evidence="1" id="KW-1133">Transmembrane helix</keyword>
<dbReference type="EMBL" id="JSYL01000011">
    <property type="protein sequence ID" value="KIA88097.1"/>
    <property type="molecule type" value="Genomic_DNA"/>
</dbReference>
<keyword evidence="1" id="KW-0812">Transmembrane</keyword>
<gene>
    <name evidence="2" type="ORF">OA86_12945</name>
</gene>
<dbReference type="STRING" id="266749.SAMN05421876_11386"/>
<proteinExistence type="predicted"/>
<evidence type="ECO:0000313" key="3">
    <source>
        <dbReference type="Proteomes" id="UP000031473"/>
    </source>
</evidence>
<evidence type="ECO:0008006" key="4">
    <source>
        <dbReference type="Google" id="ProtNLM"/>
    </source>
</evidence>
<keyword evidence="1" id="KW-0472">Membrane</keyword>
<sequence>MNWKKVHFYLYTFCRYFLATFIISYAFAKILETQFTSQPSVYDRPIGSLSGFQLTWYYYGYSYWYGLVIAVTQIISSILLFFRKTTRLGVILFLTFIVNITLMDFAYGIDEAKWMALLLTMMAFFVLLSDYKAFYRYFITEPQLFSEDERPKWMLKAKNVKFFYIPLVFIGFFVLLSAMKKKYMGLNEFYGTWENTANGDRLYFEAGNSFQILQKNEFKKSNSGIYSFTRDSLKLQTANDEEIFSDFKDKSPTSKPIYYFKGKYKLTGKSLNITSDQVNLNFKRIR</sequence>
<evidence type="ECO:0000313" key="2">
    <source>
        <dbReference type="EMBL" id="KIA88097.1"/>
    </source>
</evidence>
<feature type="transmembrane region" description="Helical" evidence="1">
    <location>
        <begin position="63"/>
        <end position="82"/>
    </location>
</feature>
<accession>A0A0C1F4Q9</accession>
<dbReference type="Proteomes" id="UP000031473">
    <property type="component" value="Unassembled WGS sequence"/>
</dbReference>
<name>A0A0C1F4Q9_9FLAO</name>
<dbReference type="OrthoDB" id="654744at2"/>
<protein>
    <recommendedName>
        <fullName evidence="4">DoxX family protein</fullName>
    </recommendedName>
</protein>
<feature type="transmembrane region" description="Helical" evidence="1">
    <location>
        <begin position="89"/>
        <end position="109"/>
    </location>
</feature>
<feature type="transmembrane region" description="Helical" evidence="1">
    <location>
        <begin position="160"/>
        <end position="179"/>
    </location>
</feature>